<accession>A0ACB8VF23</accession>
<comment type="caution">
    <text evidence="1">The sequence shown here is derived from an EMBL/GenBank/DDBJ whole genome shotgun (WGS) entry which is preliminary data.</text>
</comment>
<keyword evidence="2" id="KW-1185">Reference proteome</keyword>
<feature type="non-terminal residue" evidence="1">
    <location>
        <position position="1"/>
    </location>
</feature>
<gene>
    <name evidence="1" type="ORF">L3Q82_018666</name>
</gene>
<reference evidence="1" key="1">
    <citation type="submission" date="2022-04" db="EMBL/GenBank/DDBJ databases">
        <title>Jade perch genome.</title>
        <authorList>
            <person name="Chao B."/>
        </authorList>
    </citation>
    <scope>NUCLEOTIDE SEQUENCE</scope>
    <source>
        <strain evidence="1">CB-2022</strain>
    </source>
</reference>
<evidence type="ECO:0000313" key="1">
    <source>
        <dbReference type="EMBL" id="KAI3354119.1"/>
    </source>
</evidence>
<dbReference type="EMBL" id="CM041552">
    <property type="protein sequence ID" value="KAI3354119.1"/>
    <property type="molecule type" value="Genomic_DNA"/>
</dbReference>
<evidence type="ECO:0000313" key="2">
    <source>
        <dbReference type="Proteomes" id="UP000831701"/>
    </source>
</evidence>
<organism evidence="1 2">
    <name type="scientific">Scortum barcoo</name>
    <name type="common">barcoo grunter</name>
    <dbReference type="NCBI Taxonomy" id="214431"/>
    <lineage>
        <taxon>Eukaryota</taxon>
        <taxon>Metazoa</taxon>
        <taxon>Chordata</taxon>
        <taxon>Craniata</taxon>
        <taxon>Vertebrata</taxon>
        <taxon>Euteleostomi</taxon>
        <taxon>Actinopterygii</taxon>
        <taxon>Neopterygii</taxon>
        <taxon>Teleostei</taxon>
        <taxon>Neoteleostei</taxon>
        <taxon>Acanthomorphata</taxon>
        <taxon>Eupercaria</taxon>
        <taxon>Centrarchiformes</taxon>
        <taxon>Terapontoidei</taxon>
        <taxon>Terapontidae</taxon>
        <taxon>Scortum</taxon>
    </lineage>
</organism>
<protein>
    <submittedName>
        <fullName evidence="1">Uncharacterized protein</fullName>
    </submittedName>
</protein>
<proteinExistence type="predicted"/>
<dbReference type="Proteomes" id="UP000831701">
    <property type="component" value="Chromosome 22"/>
</dbReference>
<name>A0ACB8VF23_9TELE</name>
<sequence>PKLSTDVPVHYAWPPGYGFPCMLYLLASHIPLACSCAAMIKRLCAVFQSSLLQPLVGFSYISHFLNLAVVHAMQGFVLP</sequence>